<feature type="region of interest" description="Disordered" evidence="1">
    <location>
        <begin position="41"/>
        <end position="95"/>
    </location>
</feature>
<reference evidence="2" key="1">
    <citation type="submission" date="2019-12" db="EMBL/GenBank/DDBJ databases">
        <title>Genome sequencing and annotation of Brassica cretica.</title>
        <authorList>
            <person name="Studholme D.J."/>
            <person name="Sarris P."/>
        </authorList>
    </citation>
    <scope>NUCLEOTIDE SEQUENCE</scope>
    <source>
        <strain evidence="2">PFS-109/04</strain>
        <tissue evidence="2">Leaf</tissue>
    </source>
</reference>
<dbReference type="AlphaFoldDB" id="A0A8S9R364"/>
<evidence type="ECO:0000313" key="3">
    <source>
        <dbReference type="Proteomes" id="UP000712600"/>
    </source>
</evidence>
<feature type="compositionally biased region" description="Polar residues" evidence="1">
    <location>
        <begin position="53"/>
        <end position="65"/>
    </location>
</feature>
<proteinExistence type="predicted"/>
<dbReference type="EMBL" id="QGKX02000996">
    <property type="protein sequence ID" value="KAF3557379.1"/>
    <property type="molecule type" value="Genomic_DNA"/>
</dbReference>
<comment type="caution">
    <text evidence="2">The sequence shown here is derived from an EMBL/GenBank/DDBJ whole genome shotgun (WGS) entry which is preliminary data.</text>
</comment>
<evidence type="ECO:0000313" key="2">
    <source>
        <dbReference type="EMBL" id="KAF3557379.1"/>
    </source>
</evidence>
<protein>
    <submittedName>
        <fullName evidence="2">Uncharacterized protein</fullName>
    </submittedName>
</protein>
<gene>
    <name evidence="2" type="ORF">F2Q69_00012789</name>
</gene>
<organism evidence="2 3">
    <name type="scientific">Brassica cretica</name>
    <name type="common">Mustard</name>
    <dbReference type="NCBI Taxonomy" id="69181"/>
    <lineage>
        <taxon>Eukaryota</taxon>
        <taxon>Viridiplantae</taxon>
        <taxon>Streptophyta</taxon>
        <taxon>Embryophyta</taxon>
        <taxon>Tracheophyta</taxon>
        <taxon>Spermatophyta</taxon>
        <taxon>Magnoliopsida</taxon>
        <taxon>eudicotyledons</taxon>
        <taxon>Gunneridae</taxon>
        <taxon>Pentapetalae</taxon>
        <taxon>rosids</taxon>
        <taxon>malvids</taxon>
        <taxon>Brassicales</taxon>
        <taxon>Brassicaceae</taxon>
        <taxon>Brassiceae</taxon>
        <taxon>Brassica</taxon>
    </lineage>
</organism>
<evidence type="ECO:0000256" key="1">
    <source>
        <dbReference type="SAM" id="MobiDB-lite"/>
    </source>
</evidence>
<dbReference type="Proteomes" id="UP000712600">
    <property type="component" value="Unassembled WGS sequence"/>
</dbReference>
<sequence>MCRRRLGSIDQGTWNLTQASVGVKIGHDGIDVRKSLEKRISVKASKAKKTNSRNRSPGSAATRASSPDEHGRVAGRVTGELGRDKGPLARQARPC</sequence>
<name>A0A8S9R364_BRACR</name>
<accession>A0A8S9R364</accession>